<dbReference type="InterPro" id="IPR000014">
    <property type="entry name" value="PAS"/>
</dbReference>
<dbReference type="InterPro" id="IPR002645">
    <property type="entry name" value="STAS_dom"/>
</dbReference>
<protein>
    <submittedName>
        <fullName evidence="1">PAS domain S-box protein</fullName>
    </submittedName>
</protein>
<dbReference type="Proteomes" id="UP000310334">
    <property type="component" value="Unassembled WGS sequence"/>
</dbReference>
<dbReference type="AlphaFoldDB" id="A0A4V3WG22"/>
<dbReference type="InterPro" id="IPR051932">
    <property type="entry name" value="Bact_StressResp_Reg"/>
</dbReference>
<comment type="caution">
    <text evidence="1">The sequence shown here is derived from an EMBL/GenBank/DDBJ whole genome shotgun (WGS) entry which is preliminary data.</text>
</comment>
<accession>A0A4V3WG22</accession>
<dbReference type="InterPro" id="IPR036513">
    <property type="entry name" value="STAS_dom_sf"/>
</dbReference>
<dbReference type="Pfam" id="PF01740">
    <property type="entry name" value="STAS"/>
    <property type="match status" value="1"/>
</dbReference>
<dbReference type="RefSeq" id="WP_136351794.1">
    <property type="nucleotide sequence ID" value="NZ_CP046266.1"/>
</dbReference>
<dbReference type="SUPFAM" id="SSF55785">
    <property type="entry name" value="PYP-like sensor domain (PAS domain)"/>
    <property type="match status" value="1"/>
</dbReference>
<dbReference type="OrthoDB" id="2702602at2"/>
<dbReference type="PROSITE" id="PS50801">
    <property type="entry name" value="STAS"/>
    <property type="match status" value="1"/>
</dbReference>
<dbReference type="Gene3D" id="3.30.750.24">
    <property type="entry name" value="STAS domain"/>
    <property type="match status" value="1"/>
</dbReference>
<dbReference type="SUPFAM" id="SSF52091">
    <property type="entry name" value="SpoIIaa-like"/>
    <property type="match status" value="1"/>
</dbReference>
<evidence type="ECO:0000313" key="2">
    <source>
        <dbReference type="Proteomes" id="UP000310334"/>
    </source>
</evidence>
<dbReference type="InterPro" id="IPR035965">
    <property type="entry name" value="PAS-like_dom_sf"/>
</dbReference>
<organism evidence="1 2">
    <name type="scientific">Metabacillus sediminilitoris</name>
    <dbReference type="NCBI Taxonomy" id="2567941"/>
    <lineage>
        <taxon>Bacteria</taxon>
        <taxon>Bacillati</taxon>
        <taxon>Bacillota</taxon>
        <taxon>Bacilli</taxon>
        <taxon>Bacillales</taxon>
        <taxon>Bacillaceae</taxon>
        <taxon>Metabacillus</taxon>
    </lineage>
</organism>
<proteinExistence type="predicted"/>
<dbReference type="SMART" id="SM00091">
    <property type="entry name" value="PAS"/>
    <property type="match status" value="1"/>
</dbReference>
<dbReference type="PANTHER" id="PTHR33745">
    <property type="entry name" value="RSBT ANTAGONIST PROTEIN RSBS-RELATED"/>
    <property type="match status" value="1"/>
</dbReference>
<dbReference type="NCBIfam" id="TIGR00229">
    <property type="entry name" value="sensory_box"/>
    <property type="match status" value="1"/>
</dbReference>
<reference evidence="1 2" key="1">
    <citation type="submission" date="2019-04" db="EMBL/GenBank/DDBJ databases">
        <title>Bacillus sediminilitoris sp. nov., isolated from a tidal flat sediment on the East China Sea.</title>
        <authorList>
            <person name="Wei Y."/>
            <person name="Mao H."/>
            <person name="Fang J."/>
        </authorList>
    </citation>
    <scope>NUCLEOTIDE SEQUENCE [LARGE SCALE GENOMIC DNA]</scope>
    <source>
        <strain evidence="1 2">DSL-17</strain>
    </source>
</reference>
<name>A0A4V3WG22_9BACI</name>
<evidence type="ECO:0000313" key="1">
    <source>
        <dbReference type="EMBL" id="THF82497.1"/>
    </source>
</evidence>
<dbReference type="EMBL" id="SSNT01000002">
    <property type="protein sequence ID" value="THF82497.1"/>
    <property type="molecule type" value="Genomic_DNA"/>
</dbReference>
<dbReference type="Gene3D" id="3.30.450.20">
    <property type="entry name" value="PAS domain"/>
    <property type="match status" value="1"/>
</dbReference>
<sequence>MSENISDIDYKQVIEYALEPLIIHSHLKIIYINRAAEKFFRSPKDEIIGASPLDIFKETSKTAINKRIQSAYEQPANVIEETIYRMDGTTVDVELYCHPVTMGNTKAIQTYVRDITERKVTEKKQKEMEKQINELSSTLVPLLDGIAVLPLPSSLDEEKAKQLLDRVPVKVKEQNVKCLIIDFSAIYNLDTMVTEYIFKINCVLSLLGVRSIVTGLRPELALVAIELGTNFNSTPTVSTVKAALHLIGVEYDGDSAIQIENKLR</sequence>
<gene>
    <name evidence="1" type="ORF">E6W99_03475</name>
</gene>
<dbReference type="Pfam" id="PF13426">
    <property type="entry name" value="PAS_9"/>
    <property type="match status" value="1"/>
</dbReference>
<dbReference type="PANTHER" id="PTHR33745:SF8">
    <property type="entry name" value="BLUE-LIGHT PHOTORECEPTOR"/>
    <property type="match status" value="1"/>
</dbReference>
<dbReference type="CDD" id="cd07041">
    <property type="entry name" value="STAS_RsbR_RsbS_like"/>
    <property type="match status" value="1"/>
</dbReference>
<dbReference type="CDD" id="cd00130">
    <property type="entry name" value="PAS"/>
    <property type="match status" value="1"/>
</dbReference>
<keyword evidence="2" id="KW-1185">Reference proteome</keyword>